<reference evidence="2" key="1">
    <citation type="submission" date="2009-03" db="EMBL/GenBank/DDBJ databases">
        <title>Complete genome sequence of Edwardsiella ictaluri 93-146.</title>
        <authorList>
            <person name="Williams M.L."/>
            <person name="Gillaspy A.F."/>
            <person name="Dyer D.W."/>
            <person name="Thune R.L."/>
            <person name="Waldbieser G.C."/>
            <person name="Schuster S.C."/>
            <person name="Gipson J."/>
            <person name="Zaitshik J."/>
            <person name="Landry C."/>
            <person name="Lawrence M.L."/>
        </authorList>
    </citation>
    <scope>NUCLEOTIDE SEQUENCE [LARGE SCALE GENOMIC DNA]</scope>
    <source>
        <strain evidence="2">93-146</strain>
    </source>
</reference>
<name>C5BCQ6_EDWI9</name>
<dbReference type="EMBL" id="CP001600">
    <property type="protein sequence ID" value="ACR68511.2"/>
    <property type="molecule type" value="Genomic_DNA"/>
</dbReference>
<dbReference type="HOGENOM" id="CLU_076077_0_0_6"/>
<dbReference type="InterPro" id="IPR012477">
    <property type="entry name" value="Glyco_transf_52"/>
</dbReference>
<dbReference type="Gene3D" id="3.30.370.20">
    <property type="match status" value="1"/>
</dbReference>
<organism evidence="1 2">
    <name type="scientific">Edwardsiella ictaluri (strain 93-146)</name>
    <dbReference type="NCBI Taxonomy" id="634503"/>
    <lineage>
        <taxon>Bacteria</taxon>
        <taxon>Pseudomonadati</taxon>
        <taxon>Pseudomonadota</taxon>
        <taxon>Gammaproteobacteria</taxon>
        <taxon>Enterobacterales</taxon>
        <taxon>Hafniaceae</taxon>
        <taxon>Edwardsiella</taxon>
    </lineage>
</organism>
<proteinExistence type="predicted"/>
<dbReference type="GeneID" id="69538328"/>
<dbReference type="OrthoDB" id="2339372at2"/>
<evidence type="ECO:0000313" key="2">
    <source>
        <dbReference type="Proteomes" id="UP000001485"/>
    </source>
</evidence>
<dbReference type="Proteomes" id="UP000001485">
    <property type="component" value="Chromosome"/>
</dbReference>
<accession>C5BCQ6</accession>
<evidence type="ECO:0000313" key="1">
    <source>
        <dbReference type="EMBL" id="ACR68511.2"/>
    </source>
</evidence>
<reference evidence="1 2" key="2">
    <citation type="journal article" date="2012" name="J. Bacteriol.">
        <title>Genome Sequence of Edwardsiella ictaluri 93-146, a Strain Associated with a Natural Channel Catfish Outbreak of Enteric Septicemia of Catfish.</title>
        <authorList>
            <person name="Williams M.L."/>
            <person name="Gillaspy A.F."/>
            <person name="Dyer D.W."/>
            <person name="Thune R.L."/>
            <person name="Waldbieser G.C."/>
            <person name="Schuster S.C."/>
            <person name="Gipson J."/>
            <person name="Zaitshik J."/>
            <person name="Landry C."/>
            <person name="Banes M.M."/>
            <person name="Lawrence M.L."/>
        </authorList>
    </citation>
    <scope>NUCLEOTIDE SEQUENCE [LARGE SCALE GENOMIC DNA]</scope>
    <source>
        <strain evidence="1 2">93-146</strain>
    </source>
</reference>
<dbReference type="CAZy" id="GT52">
    <property type="family name" value="Glycosyltransferase Family 52"/>
</dbReference>
<dbReference type="PATRIC" id="fig|634503.3.peg.1188"/>
<gene>
    <name evidence="1" type="ordered locus">NT01EI_1314</name>
</gene>
<dbReference type="RefSeq" id="WP_015870677.1">
    <property type="nucleotide sequence ID" value="NC_012779.2"/>
</dbReference>
<dbReference type="AlphaFoldDB" id="C5BCQ6"/>
<sequence length="312" mass="36208">MDLYICLTPLQALIAEKIKEKQKDDGHLIYVSSKDNDVNKRAYNKIKKQMQLSFYMGDTRILWKIFRIFFILWGKRYKTVYVASIDNIVVHYALSYSKFERIETFDDGTLNISYDGVYYHDPVNPSLINTIAHKILCKAYDREKIQKNSRKHYSIYKGMRNIISNVELVDLFDFNRSYNPGGDNEISIFLGSVYKEICSENRDDLINKVLLFLKSKENMYYIPHPRGETNSSFSKYYLDSAFCCNDLAEFIVIRMLGEYSKINLYGFSSSAQFNLINVPGICCYVVKYNGSNKIIDGISDKLVKMGAETIVL</sequence>
<dbReference type="KEGG" id="eic:NT01EI_1314"/>
<protein>
    <submittedName>
        <fullName evidence="1">Uncharacterized protein</fullName>
    </submittedName>
</protein>
<dbReference type="Pfam" id="PF07922">
    <property type="entry name" value="Glyco_transf_52"/>
    <property type="match status" value="1"/>
</dbReference>